<sequence>MAAVLSGSTASSRATPSDSASFFTPSLTFGIVITATVLLAVIIAIIVYICALCCHTRNAQDNLERQDVKTGSSSSVWSSFAGPLARWRKPQNPVSFNSAVKAKQDVKVREATLNVGCAESVGWSQRCLPSFRRAAVTPEIVIHPFDVSHFDDPSSATVSPISSPRYNASELASLMPLKPILASSSFPALFLAPAELQAGAVPAHAGPVEVIVTEPALPTQVGLGLIYAGLMSTASSAADIFHDASEFCWDPDVPLRASFKRSGSLRNLELFVDGQPASFLAVSCAGGLTSSRSAGFVVPSRSSIRFGTFVQSLRSEAAARIASRDSVYLDCTLTPSMSVDFDRTLTPSMSVDFDRTLTPSMIVDCDCTLIASVSADFCVPSRSSKRFDMFVEALRSEAVARIAASDSVYFECSPSHSKPGLA</sequence>
<dbReference type="Proteomes" id="UP000308197">
    <property type="component" value="Unassembled WGS sequence"/>
</dbReference>
<organism evidence="2 3">
    <name type="scientific">Polyporus arcularius HHB13444</name>
    <dbReference type="NCBI Taxonomy" id="1314778"/>
    <lineage>
        <taxon>Eukaryota</taxon>
        <taxon>Fungi</taxon>
        <taxon>Dikarya</taxon>
        <taxon>Basidiomycota</taxon>
        <taxon>Agaricomycotina</taxon>
        <taxon>Agaricomycetes</taxon>
        <taxon>Polyporales</taxon>
        <taxon>Polyporaceae</taxon>
        <taxon>Polyporus</taxon>
    </lineage>
</organism>
<accession>A0A5C3P568</accession>
<name>A0A5C3P568_9APHY</name>
<dbReference type="InParanoid" id="A0A5C3P568"/>
<keyword evidence="3" id="KW-1185">Reference proteome</keyword>
<reference evidence="2 3" key="1">
    <citation type="journal article" date="2019" name="Nat. Ecol. Evol.">
        <title>Megaphylogeny resolves global patterns of mushroom evolution.</title>
        <authorList>
            <person name="Varga T."/>
            <person name="Krizsan K."/>
            <person name="Foldi C."/>
            <person name="Dima B."/>
            <person name="Sanchez-Garcia M."/>
            <person name="Sanchez-Ramirez S."/>
            <person name="Szollosi G.J."/>
            <person name="Szarkandi J.G."/>
            <person name="Papp V."/>
            <person name="Albert L."/>
            <person name="Andreopoulos W."/>
            <person name="Angelini C."/>
            <person name="Antonin V."/>
            <person name="Barry K.W."/>
            <person name="Bougher N.L."/>
            <person name="Buchanan P."/>
            <person name="Buyck B."/>
            <person name="Bense V."/>
            <person name="Catcheside P."/>
            <person name="Chovatia M."/>
            <person name="Cooper J."/>
            <person name="Damon W."/>
            <person name="Desjardin D."/>
            <person name="Finy P."/>
            <person name="Geml J."/>
            <person name="Haridas S."/>
            <person name="Hughes K."/>
            <person name="Justo A."/>
            <person name="Karasinski D."/>
            <person name="Kautmanova I."/>
            <person name="Kiss B."/>
            <person name="Kocsube S."/>
            <person name="Kotiranta H."/>
            <person name="LaButti K.M."/>
            <person name="Lechner B.E."/>
            <person name="Liimatainen K."/>
            <person name="Lipzen A."/>
            <person name="Lukacs Z."/>
            <person name="Mihaltcheva S."/>
            <person name="Morgado L.N."/>
            <person name="Niskanen T."/>
            <person name="Noordeloos M.E."/>
            <person name="Ohm R.A."/>
            <person name="Ortiz-Santana B."/>
            <person name="Ovrebo C."/>
            <person name="Racz N."/>
            <person name="Riley R."/>
            <person name="Savchenko A."/>
            <person name="Shiryaev A."/>
            <person name="Soop K."/>
            <person name="Spirin V."/>
            <person name="Szebenyi C."/>
            <person name="Tomsovsky M."/>
            <person name="Tulloss R.E."/>
            <person name="Uehling J."/>
            <person name="Grigoriev I.V."/>
            <person name="Vagvolgyi C."/>
            <person name="Papp T."/>
            <person name="Martin F.M."/>
            <person name="Miettinen O."/>
            <person name="Hibbett D.S."/>
            <person name="Nagy L.G."/>
        </authorList>
    </citation>
    <scope>NUCLEOTIDE SEQUENCE [LARGE SCALE GENOMIC DNA]</scope>
    <source>
        <strain evidence="2 3">HHB13444</strain>
    </source>
</reference>
<protein>
    <submittedName>
        <fullName evidence="2">Uncharacterized protein</fullName>
    </submittedName>
</protein>
<keyword evidence="1" id="KW-0472">Membrane</keyword>
<evidence type="ECO:0000313" key="3">
    <source>
        <dbReference type="Proteomes" id="UP000308197"/>
    </source>
</evidence>
<keyword evidence="1" id="KW-0812">Transmembrane</keyword>
<evidence type="ECO:0000256" key="1">
    <source>
        <dbReference type="SAM" id="Phobius"/>
    </source>
</evidence>
<proteinExistence type="predicted"/>
<evidence type="ECO:0000313" key="2">
    <source>
        <dbReference type="EMBL" id="TFK83708.1"/>
    </source>
</evidence>
<gene>
    <name evidence="2" type="ORF">K466DRAFT_602626</name>
</gene>
<dbReference type="EMBL" id="ML211371">
    <property type="protein sequence ID" value="TFK83708.1"/>
    <property type="molecule type" value="Genomic_DNA"/>
</dbReference>
<dbReference type="AlphaFoldDB" id="A0A5C3P568"/>
<keyword evidence="1" id="KW-1133">Transmembrane helix</keyword>
<feature type="transmembrane region" description="Helical" evidence="1">
    <location>
        <begin position="29"/>
        <end position="54"/>
    </location>
</feature>